<accession>A0A811ZDY4</accession>
<gene>
    <name evidence="1" type="ORF">NYPRO_LOCUS19675</name>
</gene>
<dbReference type="EMBL" id="CAJHUB010000762">
    <property type="protein sequence ID" value="CAD7686882.1"/>
    <property type="molecule type" value="Genomic_DNA"/>
</dbReference>
<keyword evidence="2" id="KW-1185">Reference proteome</keyword>
<reference evidence="1" key="1">
    <citation type="submission" date="2020-12" db="EMBL/GenBank/DDBJ databases">
        <authorList>
            <consortium name="Molecular Ecology Group"/>
        </authorList>
    </citation>
    <scope>NUCLEOTIDE SEQUENCE</scope>
    <source>
        <strain evidence="1">TBG_1078</strain>
    </source>
</reference>
<name>A0A811ZDY4_NYCPR</name>
<evidence type="ECO:0000313" key="1">
    <source>
        <dbReference type="EMBL" id="CAD7686882.1"/>
    </source>
</evidence>
<organism evidence="1 2">
    <name type="scientific">Nyctereutes procyonoides</name>
    <name type="common">Raccoon dog</name>
    <name type="synonym">Canis procyonoides</name>
    <dbReference type="NCBI Taxonomy" id="34880"/>
    <lineage>
        <taxon>Eukaryota</taxon>
        <taxon>Metazoa</taxon>
        <taxon>Chordata</taxon>
        <taxon>Craniata</taxon>
        <taxon>Vertebrata</taxon>
        <taxon>Euteleostomi</taxon>
        <taxon>Mammalia</taxon>
        <taxon>Eutheria</taxon>
        <taxon>Laurasiatheria</taxon>
        <taxon>Carnivora</taxon>
        <taxon>Caniformia</taxon>
        <taxon>Canidae</taxon>
        <taxon>Nyctereutes</taxon>
    </lineage>
</organism>
<dbReference type="Proteomes" id="UP000645828">
    <property type="component" value="Unassembled WGS sequence"/>
</dbReference>
<evidence type="ECO:0000313" key="2">
    <source>
        <dbReference type="Proteomes" id="UP000645828"/>
    </source>
</evidence>
<comment type="caution">
    <text evidence="1">The sequence shown here is derived from an EMBL/GenBank/DDBJ whole genome shotgun (WGS) entry which is preliminary data.</text>
</comment>
<proteinExistence type="predicted"/>
<sequence>MLRQPRWRSSLALPAARGMILEDQDRLLLSSERNLVILDLKVTGWSELSKRDAIHKEFFKNFNQVFGFIKRQLSPGCYWVTASPPGLEVNL</sequence>
<protein>
    <submittedName>
        <fullName evidence="1">(raccoon dog) hypothetical protein</fullName>
    </submittedName>
</protein>
<dbReference type="AlphaFoldDB" id="A0A811ZDY4"/>